<dbReference type="EMBL" id="FUEG01000013">
    <property type="protein sequence ID" value="SJL11087.1"/>
    <property type="molecule type" value="Genomic_DNA"/>
</dbReference>
<feature type="transmembrane region" description="Helical" evidence="6">
    <location>
        <begin position="331"/>
        <end position="348"/>
    </location>
</feature>
<dbReference type="PANTHER" id="PTHR23506:SF23">
    <property type="entry name" value="GH10249P"/>
    <property type="match status" value="1"/>
</dbReference>
<dbReference type="InterPro" id="IPR011701">
    <property type="entry name" value="MFS"/>
</dbReference>
<sequence length="391" mass="42305">MNPVHAPRLPKGGNITKEKLESDAQSAPHTSFISVTCNVRDRHSTSAVGMLQSLRPSKLHVSPRLRPSTPLGLEMEIVMLNELTFRSKIGVVVNSLTFSLFILVVSFQLKGLGYTHVASLTGWLVFAGGVGEVIGTFSANFPHDARKSPYVTGILMFIISQVMFMEAPYYWVMCLARCLHGIGSAARMVIGPTTVCDQSPSQVFGSRSLTSVFCLFLVISPGQLGIALSGAPIGLLLGSPIGGSLYSHFGFRVPFVFGVIAVLPVLALLLLIVQVRYVPGPPSFVDRQDELPLESERRGSNDMGTTVISDQVQNKISFVKVLRLMLQSPRAVAALCIVFIHGMFDVLMQPVMPSHLNSTWGLNVSQVGLVFLASTIPVVPAVLFSGWLADR</sequence>
<dbReference type="InterPro" id="IPR020846">
    <property type="entry name" value="MFS_dom"/>
</dbReference>
<evidence type="ECO:0000256" key="3">
    <source>
        <dbReference type="ARBA" id="ARBA00022692"/>
    </source>
</evidence>
<dbReference type="OrthoDB" id="440553at2759"/>
<organism evidence="8 9">
    <name type="scientific">Armillaria ostoyae</name>
    <name type="common">Armillaria root rot fungus</name>
    <dbReference type="NCBI Taxonomy" id="47428"/>
    <lineage>
        <taxon>Eukaryota</taxon>
        <taxon>Fungi</taxon>
        <taxon>Dikarya</taxon>
        <taxon>Basidiomycota</taxon>
        <taxon>Agaricomycotina</taxon>
        <taxon>Agaricomycetes</taxon>
        <taxon>Agaricomycetidae</taxon>
        <taxon>Agaricales</taxon>
        <taxon>Marasmiineae</taxon>
        <taxon>Physalacriaceae</taxon>
        <taxon>Armillaria</taxon>
    </lineage>
</organism>
<evidence type="ECO:0000256" key="5">
    <source>
        <dbReference type="ARBA" id="ARBA00023136"/>
    </source>
</evidence>
<gene>
    <name evidence="8" type="ORF">ARMOST_14490</name>
</gene>
<keyword evidence="9" id="KW-1185">Reference proteome</keyword>
<feature type="transmembrane region" description="Helical" evidence="6">
    <location>
        <begin position="121"/>
        <end position="141"/>
    </location>
</feature>
<dbReference type="Proteomes" id="UP000219338">
    <property type="component" value="Unassembled WGS sequence"/>
</dbReference>
<dbReference type="SUPFAM" id="SSF103473">
    <property type="entry name" value="MFS general substrate transporter"/>
    <property type="match status" value="1"/>
</dbReference>
<keyword evidence="3 6" id="KW-0812">Transmembrane</keyword>
<dbReference type="InterPro" id="IPR050930">
    <property type="entry name" value="MFS_Vesicular_Transporter"/>
</dbReference>
<feature type="domain" description="Major facilitator superfamily (MFS) profile" evidence="7">
    <location>
        <begin position="74"/>
        <end position="391"/>
    </location>
</feature>
<dbReference type="AlphaFoldDB" id="A0A284RQP3"/>
<comment type="subcellular location">
    <subcellularLocation>
        <location evidence="1">Membrane</location>
        <topology evidence="1">Multi-pass membrane protein</topology>
    </subcellularLocation>
</comment>
<dbReference type="InterPro" id="IPR036259">
    <property type="entry name" value="MFS_trans_sf"/>
</dbReference>
<feature type="transmembrane region" description="Helical" evidence="6">
    <location>
        <begin position="211"/>
        <end position="237"/>
    </location>
</feature>
<keyword evidence="2" id="KW-0813">Transport</keyword>
<dbReference type="GO" id="GO:0022857">
    <property type="term" value="F:transmembrane transporter activity"/>
    <property type="evidence" value="ECO:0007669"/>
    <property type="project" value="InterPro"/>
</dbReference>
<dbReference type="Pfam" id="PF07690">
    <property type="entry name" value="MFS_1"/>
    <property type="match status" value="1"/>
</dbReference>
<dbReference type="Gene3D" id="1.20.1250.20">
    <property type="entry name" value="MFS general substrate transporter like domains"/>
    <property type="match status" value="2"/>
</dbReference>
<feature type="transmembrane region" description="Helical" evidence="6">
    <location>
        <begin position="148"/>
        <end position="164"/>
    </location>
</feature>
<dbReference type="STRING" id="47428.A0A284RQP3"/>
<feature type="transmembrane region" description="Helical" evidence="6">
    <location>
        <begin position="89"/>
        <end position="109"/>
    </location>
</feature>
<proteinExistence type="predicted"/>
<evidence type="ECO:0000256" key="1">
    <source>
        <dbReference type="ARBA" id="ARBA00004141"/>
    </source>
</evidence>
<evidence type="ECO:0000313" key="8">
    <source>
        <dbReference type="EMBL" id="SJL11087.1"/>
    </source>
</evidence>
<dbReference type="GO" id="GO:0016020">
    <property type="term" value="C:membrane"/>
    <property type="evidence" value="ECO:0007669"/>
    <property type="project" value="UniProtKB-SubCell"/>
</dbReference>
<reference evidence="9" key="1">
    <citation type="journal article" date="2017" name="Nat. Ecol. Evol.">
        <title>Genome expansion and lineage-specific genetic innovations in the forest pathogenic fungi Armillaria.</title>
        <authorList>
            <person name="Sipos G."/>
            <person name="Prasanna A.N."/>
            <person name="Walter M.C."/>
            <person name="O'Connor E."/>
            <person name="Balint B."/>
            <person name="Krizsan K."/>
            <person name="Kiss B."/>
            <person name="Hess J."/>
            <person name="Varga T."/>
            <person name="Slot J."/>
            <person name="Riley R."/>
            <person name="Boka B."/>
            <person name="Rigling D."/>
            <person name="Barry K."/>
            <person name="Lee J."/>
            <person name="Mihaltcheva S."/>
            <person name="LaButti K."/>
            <person name="Lipzen A."/>
            <person name="Waldron R."/>
            <person name="Moloney N.M."/>
            <person name="Sperisen C."/>
            <person name="Kredics L."/>
            <person name="Vagvoelgyi C."/>
            <person name="Patrignani A."/>
            <person name="Fitzpatrick D."/>
            <person name="Nagy I."/>
            <person name="Doyle S."/>
            <person name="Anderson J.B."/>
            <person name="Grigoriev I.V."/>
            <person name="Gueldener U."/>
            <person name="Muensterkoetter M."/>
            <person name="Nagy L.G."/>
        </authorList>
    </citation>
    <scope>NUCLEOTIDE SEQUENCE [LARGE SCALE GENOMIC DNA]</scope>
    <source>
        <strain evidence="9">C18/9</strain>
    </source>
</reference>
<feature type="transmembrane region" description="Helical" evidence="6">
    <location>
        <begin position="368"/>
        <end position="389"/>
    </location>
</feature>
<evidence type="ECO:0000313" key="9">
    <source>
        <dbReference type="Proteomes" id="UP000219338"/>
    </source>
</evidence>
<accession>A0A284RQP3</accession>
<keyword evidence="4 6" id="KW-1133">Transmembrane helix</keyword>
<keyword evidence="5 6" id="KW-0472">Membrane</keyword>
<feature type="transmembrane region" description="Helical" evidence="6">
    <location>
        <begin position="249"/>
        <end position="273"/>
    </location>
</feature>
<name>A0A284RQP3_ARMOS</name>
<evidence type="ECO:0000256" key="6">
    <source>
        <dbReference type="SAM" id="Phobius"/>
    </source>
</evidence>
<evidence type="ECO:0000256" key="2">
    <source>
        <dbReference type="ARBA" id="ARBA00022448"/>
    </source>
</evidence>
<dbReference type="PROSITE" id="PS50850">
    <property type="entry name" value="MFS"/>
    <property type="match status" value="1"/>
</dbReference>
<evidence type="ECO:0000259" key="7">
    <source>
        <dbReference type="PROSITE" id="PS50850"/>
    </source>
</evidence>
<protein>
    <recommendedName>
        <fullName evidence="7">Major facilitator superfamily (MFS) profile domain-containing protein</fullName>
    </recommendedName>
</protein>
<evidence type="ECO:0000256" key="4">
    <source>
        <dbReference type="ARBA" id="ARBA00022989"/>
    </source>
</evidence>
<dbReference type="PANTHER" id="PTHR23506">
    <property type="entry name" value="GH10249P"/>
    <property type="match status" value="1"/>
</dbReference>